<dbReference type="AlphaFoldDB" id="A0A396H9D8"/>
<evidence type="ECO:0000313" key="1">
    <source>
        <dbReference type="EMBL" id="RHN49293.1"/>
    </source>
</evidence>
<reference evidence="2" key="1">
    <citation type="journal article" date="2018" name="Nat. Plants">
        <title>Whole-genome landscape of Medicago truncatula symbiotic genes.</title>
        <authorList>
            <person name="Pecrix Y."/>
            <person name="Staton S.E."/>
            <person name="Sallet E."/>
            <person name="Lelandais-Briere C."/>
            <person name="Moreau S."/>
            <person name="Carrere S."/>
            <person name="Blein T."/>
            <person name="Jardinaud M.F."/>
            <person name="Latrasse D."/>
            <person name="Zouine M."/>
            <person name="Zahm M."/>
            <person name="Kreplak J."/>
            <person name="Mayjonade B."/>
            <person name="Satge C."/>
            <person name="Perez M."/>
            <person name="Cauet S."/>
            <person name="Marande W."/>
            <person name="Chantry-Darmon C."/>
            <person name="Lopez-Roques C."/>
            <person name="Bouchez O."/>
            <person name="Berard A."/>
            <person name="Debelle F."/>
            <person name="Munos S."/>
            <person name="Bendahmane A."/>
            <person name="Berges H."/>
            <person name="Niebel A."/>
            <person name="Buitink J."/>
            <person name="Frugier F."/>
            <person name="Benhamed M."/>
            <person name="Crespi M."/>
            <person name="Gouzy J."/>
            <person name="Gamas P."/>
        </authorList>
    </citation>
    <scope>NUCLEOTIDE SEQUENCE [LARGE SCALE GENOMIC DNA]</scope>
    <source>
        <strain evidence="2">cv. Jemalong A17</strain>
    </source>
</reference>
<comment type="caution">
    <text evidence="1">The sequence shown here is derived from an EMBL/GenBank/DDBJ whole genome shotgun (WGS) entry which is preliminary data.</text>
</comment>
<dbReference type="Gramene" id="rna44108">
    <property type="protein sequence ID" value="RHN49293.1"/>
    <property type="gene ID" value="gene44108"/>
</dbReference>
<evidence type="ECO:0000313" key="2">
    <source>
        <dbReference type="Proteomes" id="UP000265566"/>
    </source>
</evidence>
<proteinExistence type="predicted"/>
<dbReference type="Proteomes" id="UP000265566">
    <property type="component" value="Chromosome 7"/>
</dbReference>
<dbReference type="EMBL" id="PSQE01000007">
    <property type="protein sequence ID" value="RHN49293.1"/>
    <property type="molecule type" value="Genomic_DNA"/>
</dbReference>
<gene>
    <name evidence="1" type="ORF">MtrunA17_Chr7g0272951</name>
</gene>
<accession>A0A396H9D8</accession>
<organism evidence="1 2">
    <name type="scientific">Medicago truncatula</name>
    <name type="common">Barrel medic</name>
    <name type="synonym">Medicago tribuloides</name>
    <dbReference type="NCBI Taxonomy" id="3880"/>
    <lineage>
        <taxon>Eukaryota</taxon>
        <taxon>Viridiplantae</taxon>
        <taxon>Streptophyta</taxon>
        <taxon>Embryophyta</taxon>
        <taxon>Tracheophyta</taxon>
        <taxon>Spermatophyta</taxon>
        <taxon>Magnoliopsida</taxon>
        <taxon>eudicotyledons</taxon>
        <taxon>Gunneridae</taxon>
        <taxon>Pentapetalae</taxon>
        <taxon>rosids</taxon>
        <taxon>fabids</taxon>
        <taxon>Fabales</taxon>
        <taxon>Fabaceae</taxon>
        <taxon>Papilionoideae</taxon>
        <taxon>50 kb inversion clade</taxon>
        <taxon>NPAAA clade</taxon>
        <taxon>Hologalegina</taxon>
        <taxon>IRL clade</taxon>
        <taxon>Trifolieae</taxon>
        <taxon>Medicago</taxon>
    </lineage>
</organism>
<sequence>MILASVCTCFVVENMSMPGGEELQKEVLTCAIDGMRQRHIYRNRAFWKPTQS</sequence>
<protein>
    <submittedName>
        <fullName evidence="1">Uncharacterized protein</fullName>
    </submittedName>
</protein>
<name>A0A396H9D8_MEDTR</name>